<evidence type="ECO:0000256" key="2">
    <source>
        <dbReference type="ARBA" id="ARBA00023277"/>
    </source>
</evidence>
<dbReference type="EMBL" id="JAVDRL010000005">
    <property type="protein sequence ID" value="MDR6531237.1"/>
    <property type="molecule type" value="Genomic_DNA"/>
</dbReference>
<proteinExistence type="predicted"/>
<dbReference type="Gene3D" id="2.115.10.20">
    <property type="entry name" value="Glycosyl hydrolase domain, family 43"/>
    <property type="match status" value="1"/>
</dbReference>
<protein>
    <recommendedName>
        <fullName evidence="3">Glucosamine inositolphosphorylceramide transferase 1 N-terminal domain-containing protein</fullName>
    </recommendedName>
</protein>
<evidence type="ECO:0000259" key="3">
    <source>
        <dbReference type="Pfam" id="PF24793"/>
    </source>
</evidence>
<keyword evidence="5" id="KW-1185">Reference proteome</keyword>
<accession>A0ABU1MYH8</accession>
<evidence type="ECO:0000256" key="1">
    <source>
        <dbReference type="ARBA" id="ARBA00022651"/>
    </source>
</evidence>
<dbReference type="Proteomes" id="UP001262754">
    <property type="component" value="Unassembled WGS sequence"/>
</dbReference>
<dbReference type="Pfam" id="PF24793">
    <property type="entry name" value="GINT1_N"/>
    <property type="match status" value="1"/>
</dbReference>
<evidence type="ECO:0000313" key="5">
    <source>
        <dbReference type="Proteomes" id="UP001262754"/>
    </source>
</evidence>
<dbReference type="InterPro" id="IPR052176">
    <property type="entry name" value="Glycosyl_Hydrlase_43_Enz"/>
</dbReference>
<keyword evidence="2" id="KW-0119">Carbohydrate metabolism</keyword>
<feature type="domain" description="Glucosamine inositolphosphorylceramide transferase 1 N-terminal" evidence="3">
    <location>
        <begin position="39"/>
        <end position="241"/>
    </location>
</feature>
<dbReference type="PANTHER" id="PTHR43772:SF2">
    <property type="entry name" value="PUTATIVE (AFU_ORTHOLOGUE AFUA_2G04480)-RELATED"/>
    <property type="match status" value="1"/>
</dbReference>
<keyword evidence="1" id="KW-0624">Polysaccharide degradation</keyword>
<keyword evidence="1" id="KW-0858">Xylan degradation</keyword>
<dbReference type="PANTHER" id="PTHR43772">
    <property type="entry name" value="ENDO-1,4-BETA-XYLANASE"/>
    <property type="match status" value="1"/>
</dbReference>
<organism evidence="4 5">
    <name type="scientific">Caulobacter rhizosphaerae</name>
    <dbReference type="NCBI Taxonomy" id="2010972"/>
    <lineage>
        <taxon>Bacteria</taxon>
        <taxon>Pseudomonadati</taxon>
        <taxon>Pseudomonadota</taxon>
        <taxon>Alphaproteobacteria</taxon>
        <taxon>Caulobacterales</taxon>
        <taxon>Caulobacteraceae</taxon>
        <taxon>Caulobacter</taxon>
    </lineage>
</organism>
<reference evidence="4 5" key="1">
    <citation type="submission" date="2023-07" db="EMBL/GenBank/DDBJ databases">
        <title>Sorghum-associated microbial communities from plants grown in Nebraska, USA.</title>
        <authorList>
            <person name="Schachtman D."/>
        </authorList>
    </citation>
    <scope>NUCLEOTIDE SEQUENCE [LARGE SCALE GENOMIC DNA]</scope>
    <source>
        <strain evidence="4 5">DS2154</strain>
    </source>
</reference>
<gene>
    <name evidence="4" type="ORF">J2800_001979</name>
</gene>
<evidence type="ECO:0000313" key="4">
    <source>
        <dbReference type="EMBL" id="MDR6531237.1"/>
    </source>
</evidence>
<name>A0ABU1MYH8_9CAUL</name>
<dbReference type="InterPro" id="IPR023296">
    <property type="entry name" value="Glyco_hydro_beta-prop_sf"/>
</dbReference>
<comment type="caution">
    <text evidence="4">The sequence shown here is derived from an EMBL/GenBank/DDBJ whole genome shotgun (WGS) entry which is preliminary data.</text>
</comment>
<sequence>MGLVKDMWRVGLVRAPMADLLKPGALAEHPVSWIPDPGPLCFLADPMGVWRDDRLHVFAEIYDYRDRLGAIEVLTFDADLNPLGRQPALKEPWHLSYPFILEADGETYMLPEAHKSGRLTLYRAADFPAKWEPVQAIELDQVAIDATPVLHDGLWWLFYTPATTRAEKVSALHVAWAETITGPWTPHAGNPVRFDPSSSRPGGTPVVVDGAIVLPMQDCRQTYGGAIRPLRVTTLTPDRFEAEADEPILPPSSFGRLTDGFHTLSAAGPVTLIDAKRFEVSPRSLALDVRREWKKRVPGGARTA</sequence>
<dbReference type="InterPro" id="IPR056442">
    <property type="entry name" value="GINT1_N"/>
</dbReference>
<dbReference type="RefSeq" id="WP_310031092.1">
    <property type="nucleotide sequence ID" value="NZ_JAVDRL010000005.1"/>
</dbReference>
<dbReference type="SUPFAM" id="SSF75005">
    <property type="entry name" value="Arabinanase/levansucrase/invertase"/>
    <property type="match status" value="1"/>
</dbReference>